<sequence>MPETIGNWNDLHNARLAAEPAINAMAARLAKEAPPHVVEGFAARRRNLSYNVANLRSMQGGIGGTENAVNLKNIAGVFRELRSDVARWESLPTAAIVREIDPPPPPPPSPPIQAKTLVEQTDDMLDAWLERGIHYEATPDGKVRLFCPAGVKLEPSERELINGSRPTTIQRIRARPCVPVELVL</sequence>
<dbReference type="Proteomes" id="UP000664771">
    <property type="component" value="Unassembled WGS sequence"/>
</dbReference>
<keyword evidence="2" id="KW-1185">Reference proteome</keyword>
<name>A0ABS3LZU0_9PROT</name>
<reference evidence="1 2" key="1">
    <citation type="submission" date="2021-03" db="EMBL/GenBank/DDBJ databases">
        <title>The complete genome sequence of Acetobacter sacchari TBRC 11175.</title>
        <authorList>
            <person name="Charoenyingcharoen P."/>
            <person name="Yukphan P."/>
        </authorList>
    </citation>
    <scope>NUCLEOTIDE SEQUENCE [LARGE SCALE GENOMIC DNA]</scope>
    <source>
        <strain evidence="1 2">TBRC 11175</strain>
    </source>
</reference>
<protein>
    <submittedName>
        <fullName evidence="1">Uncharacterized protein</fullName>
    </submittedName>
</protein>
<dbReference type="RefSeq" id="WP_207883140.1">
    <property type="nucleotide sequence ID" value="NZ_JAFVMF010000022.1"/>
</dbReference>
<evidence type="ECO:0000313" key="1">
    <source>
        <dbReference type="EMBL" id="MBO1361418.1"/>
    </source>
</evidence>
<evidence type="ECO:0000313" key="2">
    <source>
        <dbReference type="Proteomes" id="UP000664771"/>
    </source>
</evidence>
<comment type="caution">
    <text evidence="1">The sequence shown here is derived from an EMBL/GenBank/DDBJ whole genome shotgun (WGS) entry which is preliminary data.</text>
</comment>
<dbReference type="EMBL" id="JAFVMF010000022">
    <property type="protein sequence ID" value="MBO1361418.1"/>
    <property type="molecule type" value="Genomic_DNA"/>
</dbReference>
<proteinExistence type="predicted"/>
<accession>A0ABS3LZU0</accession>
<gene>
    <name evidence="1" type="ORF">J2D73_16660</name>
</gene>
<organism evidence="1 2">
    <name type="scientific">Acetobacter sacchari</name>
    <dbReference type="NCBI Taxonomy" id="2661687"/>
    <lineage>
        <taxon>Bacteria</taxon>
        <taxon>Pseudomonadati</taxon>
        <taxon>Pseudomonadota</taxon>
        <taxon>Alphaproteobacteria</taxon>
        <taxon>Acetobacterales</taxon>
        <taxon>Acetobacteraceae</taxon>
        <taxon>Acetobacter</taxon>
    </lineage>
</organism>